<dbReference type="GO" id="GO:0008270">
    <property type="term" value="F:zinc ion binding"/>
    <property type="evidence" value="ECO:0007669"/>
    <property type="project" value="UniProtKB-KW"/>
</dbReference>
<dbReference type="Ensembl" id="ENSELUT00000095667.1">
    <property type="protein sequence ID" value="ENSELUP00000087223.1"/>
    <property type="gene ID" value="ENSELUG00000036658.1"/>
</dbReference>
<dbReference type="Pfam" id="PF12874">
    <property type="entry name" value="zf-met"/>
    <property type="match status" value="1"/>
</dbReference>
<dbReference type="Gene3D" id="3.30.160.60">
    <property type="entry name" value="Classic Zinc Finger"/>
    <property type="match status" value="5"/>
</dbReference>
<sequence>MAEPNGNPQPEVFLGIAENQTQVDSRTCQVCGKILTFASQMERHLKSHSRARPYNCATCERSFKYKDSLKKHQEILGHEGILEDFDQGVEEQQAELNTESYNPLLTKENDTVASTTDGNPGEAPKPHTCTVCGKVLDCAGHLATHMRSHSEERPYQCTCEVCGKSFTRVTAMRRHQLTHTGDLKFKCLSCEKCFRDSHDLKRHQRRKLTLGDLSQDGGQNVAEPNGSPKPEVFLGTAENETQVDSRTCHVCGKSFTFASQMESPLLSYSGHVPIPTVSALID</sequence>
<dbReference type="SUPFAM" id="SSF57667">
    <property type="entry name" value="beta-beta-alpha zinc fingers"/>
    <property type="match status" value="2"/>
</dbReference>
<accession>A0AAY5KDS7</accession>
<dbReference type="PANTHER" id="PTHR24388">
    <property type="entry name" value="ZINC FINGER PROTEIN"/>
    <property type="match status" value="1"/>
</dbReference>
<dbReference type="InterPro" id="IPR050527">
    <property type="entry name" value="Snail/Krueppel_Znf"/>
</dbReference>
<dbReference type="GeneTree" id="ENSGT00940000163513"/>
<feature type="domain" description="C2H2-type" evidence="7">
    <location>
        <begin position="185"/>
        <end position="214"/>
    </location>
</feature>
<reference evidence="8" key="2">
    <citation type="submission" date="2025-08" db="UniProtKB">
        <authorList>
            <consortium name="Ensembl"/>
        </authorList>
    </citation>
    <scope>IDENTIFICATION</scope>
</reference>
<dbReference type="PROSITE" id="PS00028">
    <property type="entry name" value="ZINC_FINGER_C2H2_1"/>
    <property type="match status" value="4"/>
</dbReference>
<organism evidence="8 9">
    <name type="scientific">Esox lucius</name>
    <name type="common">Northern pike</name>
    <dbReference type="NCBI Taxonomy" id="8010"/>
    <lineage>
        <taxon>Eukaryota</taxon>
        <taxon>Metazoa</taxon>
        <taxon>Chordata</taxon>
        <taxon>Craniata</taxon>
        <taxon>Vertebrata</taxon>
        <taxon>Euteleostomi</taxon>
        <taxon>Actinopterygii</taxon>
        <taxon>Neopterygii</taxon>
        <taxon>Teleostei</taxon>
        <taxon>Protacanthopterygii</taxon>
        <taxon>Esociformes</taxon>
        <taxon>Esocidae</taxon>
        <taxon>Esox</taxon>
    </lineage>
</organism>
<evidence type="ECO:0000256" key="3">
    <source>
        <dbReference type="ARBA" id="ARBA00022771"/>
    </source>
</evidence>
<dbReference type="FunFam" id="3.30.160.60:FF:000100">
    <property type="entry name" value="Zinc finger 45-like"/>
    <property type="match status" value="1"/>
</dbReference>
<reference evidence="8 9" key="1">
    <citation type="submission" date="2020-02" db="EMBL/GenBank/DDBJ databases">
        <title>Esox lucius (northern pike) genome, fEsoLuc1, primary haplotype.</title>
        <authorList>
            <person name="Myers G."/>
            <person name="Karagic N."/>
            <person name="Meyer A."/>
            <person name="Pippel M."/>
            <person name="Reichard M."/>
            <person name="Winkler S."/>
            <person name="Tracey A."/>
            <person name="Sims Y."/>
            <person name="Howe K."/>
            <person name="Rhie A."/>
            <person name="Formenti G."/>
            <person name="Durbin R."/>
            <person name="Fedrigo O."/>
            <person name="Jarvis E.D."/>
        </authorList>
    </citation>
    <scope>NUCLEOTIDE SEQUENCE [LARGE SCALE GENOMIC DNA]</scope>
</reference>
<keyword evidence="9" id="KW-1185">Reference proteome</keyword>
<evidence type="ECO:0000259" key="7">
    <source>
        <dbReference type="PROSITE" id="PS50157"/>
    </source>
</evidence>
<dbReference type="GO" id="GO:0000978">
    <property type="term" value="F:RNA polymerase II cis-regulatory region sequence-specific DNA binding"/>
    <property type="evidence" value="ECO:0007669"/>
    <property type="project" value="TreeGrafter"/>
</dbReference>
<dbReference type="InterPro" id="IPR013087">
    <property type="entry name" value="Znf_C2H2_type"/>
</dbReference>
<dbReference type="PROSITE" id="PS50157">
    <property type="entry name" value="ZINC_FINGER_C2H2_2"/>
    <property type="match status" value="5"/>
</dbReference>
<dbReference type="Proteomes" id="UP000265140">
    <property type="component" value="Chromosome 23"/>
</dbReference>
<evidence type="ECO:0000256" key="6">
    <source>
        <dbReference type="PROSITE-ProRule" id="PRU00042"/>
    </source>
</evidence>
<keyword evidence="5" id="KW-0539">Nucleus</keyword>
<dbReference type="FunFam" id="3.30.160.60:FF:000125">
    <property type="entry name" value="Putative zinc finger protein 143"/>
    <property type="match status" value="1"/>
</dbReference>
<protein>
    <recommendedName>
        <fullName evidence="7">C2H2-type domain-containing protein</fullName>
    </recommendedName>
</protein>
<dbReference type="AlphaFoldDB" id="A0AAY5KDS7"/>
<evidence type="ECO:0000256" key="5">
    <source>
        <dbReference type="ARBA" id="ARBA00023242"/>
    </source>
</evidence>
<evidence type="ECO:0000313" key="8">
    <source>
        <dbReference type="Ensembl" id="ENSELUP00000087223.1"/>
    </source>
</evidence>
<evidence type="ECO:0000256" key="1">
    <source>
        <dbReference type="ARBA" id="ARBA00022723"/>
    </source>
</evidence>
<dbReference type="FunFam" id="3.30.160.60:FF:000446">
    <property type="entry name" value="Zinc finger protein"/>
    <property type="match status" value="1"/>
</dbReference>
<dbReference type="InterPro" id="IPR036236">
    <property type="entry name" value="Znf_C2H2_sf"/>
</dbReference>
<keyword evidence="1" id="KW-0479">Metal-binding</keyword>
<keyword evidence="4" id="KW-0862">Zinc</keyword>
<name>A0AAY5KDS7_ESOLU</name>
<dbReference type="PANTHER" id="PTHR24388:SF104">
    <property type="entry name" value="AT-RICH BINDING PROTEIN-RELATED"/>
    <property type="match status" value="1"/>
</dbReference>
<evidence type="ECO:0000256" key="4">
    <source>
        <dbReference type="ARBA" id="ARBA00022833"/>
    </source>
</evidence>
<keyword evidence="2" id="KW-0677">Repeat</keyword>
<evidence type="ECO:0000313" key="9">
    <source>
        <dbReference type="Proteomes" id="UP000265140"/>
    </source>
</evidence>
<keyword evidence="3 6" id="KW-0863">Zinc-finger</keyword>
<proteinExistence type="predicted"/>
<feature type="domain" description="C2H2-type" evidence="7">
    <location>
        <begin position="26"/>
        <end position="53"/>
    </location>
</feature>
<feature type="domain" description="C2H2-type" evidence="7">
    <location>
        <begin position="54"/>
        <end position="80"/>
    </location>
</feature>
<evidence type="ECO:0000256" key="2">
    <source>
        <dbReference type="ARBA" id="ARBA00022737"/>
    </source>
</evidence>
<dbReference type="GO" id="GO:0000981">
    <property type="term" value="F:DNA-binding transcription factor activity, RNA polymerase II-specific"/>
    <property type="evidence" value="ECO:0007669"/>
    <property type="project" value="TreeGrafter"/>
</dbReference>
<feature type="domain" description="C2H2-type" evidence="7">
    <location>
        <begin position="127"/>
        <end position="154"/>
    </location>
</feature>
<dbReference type="SMART" id="SM00355">
    <property type="entry name" value="ZnF_C2H2"/>
    <property type="match status" value="5"/>
</dbReference>
<feature type="domain" description="C2H2-type" evidence="7">
    <location>
        <begin position="155"/>
        <end position="184"/>
    </location>
</feature>
<reference evidence="8" key="3">
    <citation type="submission" date="2025-09" db="UniProtKB">
        <authorList>
            <consortium name="Ensembl"/>
        </authorList>
    </citation>
    <scope>IDENTIFICATION</scope>
</reference>
<dbReference type="Pfam" id="PF00096">
    <property type="entry name" value="zf-C2H2"/>
    <property type="match status" value="3"/>
</dbReference>